<dbReference type="Gene3D" id="3.30.70.270">
    <property type="match status" value="1"/>
</dbReference>
<dbReference type="InterPro" id="IPR019786">
    <property type="entry name" value="Zinc_finger_PHD-type_CS"/>
</dbReference>
<proteinExistence type="predicted"/>
<dbReference type="EnsemblMetazoa" id="AALFPA23_003057.R3212">
    <property type="protein sequence ID" value="AALFPA23_003057.P3212"/>
    <property type="gene ID" value="AALFPA23_003057"/>
</dbReference>
<protein>
    <recommendedName>
        <fullName evidence="7">PHD-type domain-containing protein</fullName>
    </recommendedName>
</protein>
<feature type="coiled-coil region" evidence="5">
    <location>
        <begin position="71"/>
        <end position="118"/>
    </location>
</feature>
<feature type="domain" description="PHD-type" evidence="7">
    <location>
        <begin position="14"/>
        <end position="63"/>
    </location>
</feature>
<dbReference type="InterPro" id="IPR005312">
    <property type="entry name" value="DUF1759"/>
</dbReference>
<keyword evidence="2 4" id="KW-0863">Zinc-finger</keyword>
<dbReference type="RefSeq" id="XP_062713173.1">
    <property type="nucleotide sequence ID" value="XM_062857189.1"/>
</dbReference>
<keyword evidence="9" id="KW-1185">Reference proteome</keyword>
<accession>A0ABM1XUQ8</accession>
<evidence type="ECO:0000256" key="4">
    <source>
        <dbReference type="PROSITE-ProRule" id="PRU00146"/>
    </source>
</evidence>
<evidence type="ECO:0000313" key="9">
    <source>
        <dbReference type="Proteomes" id="UP000069940"/>
    </source>
</evidence>
<dbReference type="Gene3D" id="3.30.40.10">
    <property type="entry name" value="Zinc/RING finger domain, C3HC4 (zinc finger)"/>
    <property type="match status" value="1"/>
</dbReference>
<dbReference type="InterPro" id="IPR043502">
    <property type="entry name" value="DNA/RNA_pol_sf"/>
</dbReference>
<dbReference type="InterPro" id="IPR019787">
    <property type="entry name" value="Znf_PHD-finger"/>
</dbReference>
<dbReference type="InterPro" id="IPR043128">
    <property type="entry name" value="Rev_trsase/Diguanyl_cyclase"/>
</dbReference>
<keyword evidence="3" id="KW-0862">Zinc</keyword>
<keyword evidence="1" id="KW-0479">Metal-binding</keyword>
<feature type="region of interest" description="Disordered" evidence="6">
    <location>
        <begin position="144"/>
        <end position="184"/>
    </location>
</feature>
<name>A0ABM1XUQ8_AEDAL</name>
<reference evidence="9" key="1">
    <citation type="journal article" date="2015" name="Proc. Natl. Acad. Sci. U.S.A.">
        <title>Genome sequence of the Asian Tiger mosquito, Aedes albopictus, reveals insights into its biology, genetics, and evolution.</title>
        <authorList>
            <person name="Chen X.G."/>
            <person name="Jiang X."/>
            <person name="Gu J."/>
            <person name="Xu M."/>
            <person name="Wu Y."/>
            <person name="Deng Y."/>
            <person name="Zhang C."/>
            <person name="Bonizzoni M."/>
            <person name="Dermauw W."/>
            <person name="Vontas J."/>
            <person name="Armbruster P."/>
            <person name="Huang X."/>
            <person name="Yang Y."/>
            <person name="Zhang H."/>
            <person name="He W."/>
            <person name="Peng H."/>
            <person name="Liu Y."/>
            <person name="Wu K."/>
            <person name="Chen J."/>
            <person name="Lirakis M."/>
            <person name="Topalis P."/>
            <person name="Van Leeuwen T."/>
            <person name="Hall A.B."/>
            <person name="Jiang X."/>
            <person name="Thorpe C."/>
            <person name="Mueller R.L."/>
            <person name="Sun C."/>
            <person name="Waterhouse R.M."/>
            <person name="Yan G."/>
            <person name="Tu Z.J."/>
            <person name="Fang X."/>
            <person name="James A.A."/>
        </authorList>
    </citation>
    <scope>NUCLEOTIDE SEQUENCE [LARGE SCALE GENOMIC DNA]</scope>
    <source>
        <strain evidence="9">Foshan</strain>
    </source>
</reference>
<reference evidence="8" key="2">
    <citation type="submission" date="2025-05" db="UniProtKB">
        <authorList>
            <consortium name="EnsemblMetazoa"/>
        </authorList>
    </citation>
    <scope>IDENTIFICATION</scope>
    <source>
        <strain evidence="8">Foshan</strain>
    </source>
</reference>
<dbReference type="PROSITE" id="PS50016">
    <property type="entry name" value="ZF_PHD_2"/>
    <property type="match status" value="1"/>
</dbReference>
<dbReference type="CDD" id="cd01644">
    <property type="entry name" value="RT_pepA17"/>
    <property type="match status" value="1"/>
</dbReference>
<dbReference type="InterPro" id="IPR011011">
    <property type="entry name" value="Znf_FYVE_PHD"/>
</dbReference>
<keyword evidence="5" id="KW-0175">Coiled coil</keyword>
<evidence type="ECO:0000256" key="2">
    <source>
        <dbReference type="ARBA" id="ARBA00022771"/>
    </source>
</evidence>
<dbReference type="Pfam" id="PF05380">
    <property type="entry name" value="Peptidase_A17"/>
    <property type="match status" value="1"/>
</dbReference>
<dbReference type="Proteomes" id="UP000069940">
    <property type="component" value="Unassembled WGS sequence"/>
</dbReference>
<dbReference type="InterPro" id="IPR001965">
    <property type="entry name" value="Znf_PHD"/>
</dbReference>
<dbReference type="SUPFAM" id="SSF57903">
    <property type="entry name" value="FYVE/PHD zinc finger"/>
    <property type="match status" value="1"/>
</dbReference>
<dbReference type="PANTHER" id="PTHR47331:SF5">
    <property type="entry name" value="RIBONUCLEASE H"/>
    <property type="match status" value="1"/>
</dbReference>
<dbReference type="PANTHER" id="PTHR47331">
    <property type="entry name" value="PHD-TYPE DOMAIN-CONTAINING PROTEIN"/>
    <property type="match status" value="1"/>
</dbReference>
<organism evidence="8 9">
    <name type="scientific">Aedes albopictus</name>
    <name type="common">Asian tiger mosquito</name>
    <name type="synonym">Stegomyia albopicta</name>
    <dbReference type="NCBI Taxonomy" id="7160"/>
    <lineage>
        <taxon>Eukaryota</taxon>
        <taxon>Metazoa</taxon>
        <taxon>Ecdysozoa</taxon>
        <taxon>Arthropoda</taxon>
        <taxon>Hexapoda</taxon>
        <taxon>Insecta</taxon>
        <taxon>Pterygota</taxon>
        <taxon>Neoptera</taxon>
        <taxon>Endopterygota</taxon>
        <taxon>Diptera</taxon>
        <taxon>Nematocera</taxon>
        <taxon>Culicoidea</taxon>
        <taxon>Culicidae</taxon>
        <taxon>Culicinae</taxon>
        <taxon>Aedini</taxon>
        <taxon>Aedes</taxon>
        <taxon>Stegomyia</taxon>
    </lineage>
</organism>
<dbReference type="GeneID" id="109409784"/>
<sequence length="1582" mass="179870">MSESRDKTPDNSNAYSCVACQRPDSADNIVACDKCSDWWHYSCAGVTDSVKTAKWLCRNCFPQAAQSVSNASTSASRKARLELSMKRLEEQRELDKKLMELELEKKYLKQKYQLLEETLQEEFETRSVRCRVNEIESRQNNVRRWVEQQASEKSAAKEDDVPAVTSDNRQDVHQGPPVHITDVEDGAVGGVDCAIRDPQAVPGSNAFGNLRRTLQNCKQDQPTLQQLQELQEQLKICQLQLQQQSTPISSRRPDVSKGAIRKTHRDEIVRPAEDMPRSAVPNPMVHEAHDQHRNHRYPEPLRNPNQFAPSVPLVRHRVEVPIPSVSSLVPRGPSPEQIAARQVMTRDLPEFTGDPEEWPMFESSFNNTTAACGYNHAENLSRLQRCLKGAALKSVRYYLMSPESVPDVMKTLKMLYGRPEMIVNKLIRNVRETPSPKPEKLETLIEFGMAIRNLTQHLIAAGQQSHLSNPILLQELVDKLPAGVKLQWAQHLQNHPVASLQILSQFMTTVVDSVSKVVVYVGEPIQKHEKSKIREKGFLHAHAEANGAGAYAATKRCPICTKDDHRVPDCTSFKRISVENRWKSVTSLKLCRCCLNFHGRRTCKSTNRCGVNGCELRHHPLLHSPPPTSTTTGNQRVTQSSENHAHHHCGQSVLFRIIPVVLHGPSKSMTVFAFLDEGSSATLIEHDLIGQLGIEGQNAPLCLTWTANMSRLESKSQLVSLDISGIGQQKRYQLANVRSVEVLNLPRQTLRFGELQKSFRHLADLSVDSYEDAVPQILVGLRNLKLAVPLETREGNRGPIATKTRLGWCVYGSLDYGCKPEHVSLHICECDTNRKLESMMKEYFNADYTGVAPIEPLVSEDNKRAQRILEETTTRVGNRFQTGLIWRYDEIDLPDSFHMALQRLQCLERRMTRDAALKENLHRQIREYQDKGYAHRLTQAELLAADPKRVWYLPISAVTNPNKPGKVRLVWDAAAKVAGISLNSLLLPGPDLLTPLPHVLFRFRQFPVAVSGDIKEMFHQVGIIESDRHSQRFLWRDNPEQTPQIFAMDVAIFGAACSPSSAQFVKNKNAQEHASRFPKASEDIVKCHYVDDYLGSYETIDEAKEVAEGVKVVHSKGGFEIRNWVSNSQAVVEHLGGEPANGTKELISKGNGNTERVLGMLWQSAADELRFSTTFRREIVELVDCEVRPTKRQMLKCIMSLFDPLGLLASFLVHGKIMMQEVWKTKIQWDERVDDHIYDRWKKWIALFSNIEDLQVPRCYFQHANANMYSAHQLHIFVDASEDAYSAVGYFRVEAPDKSVLCTLVAAKTKVAPIHHVTVPRLELMAAVLGSRLAAFISEGHSIPIKRRIFWSDSRTTLAWIGSEHRRYRQFVACRIGEILSSTTTSEWRWVPSKLNVADEATKWGRGPCFDVHSRWYQGPDFLYQNEQSWPQPDQRITTTEEEIRPCYVHQILTMPLLQFERFSKWDRLLRTVAYVGRFVSTCRRRIEGHYTAKRLTQPELQDAEILLWRMVQLEAYADELAIIRKNEELSVDERMSLEKDSILFKLTPVLDEHGILHVDGRIGSSQTTITVSIFTLTLRRS</sequence>
<dbReference type="InterPro" id="IPR013083">
    <property type="entry name" value="Znf_RING/FYVE/PHD"/>
</dbReference>
<dbReference type="Pfam" id="PF03564">
    <property type="entry name" value="DUF1759"/>
    <property type="match status" value="1"/>
</dbReference>
<dbReference type="SMART" id="SM00249">
    <property type="entry name" value="PHD"/>
    <property type="match status" value="1"/>
</dbReference>
<evidence type="ECO:0000256" key="1">
    <source>
        <dbReference type="ARBA" id="ARBA00022723"/>
    </source>
</evidence>
<evidence type="ECO:0000313" key="8">
    <source>
        <dbReference type="EnsemblMetazoa" id="AALFPA23_003057.P3212"/>
    </source>
</evidence>
<evidence type="ECO:0000256" key="5">
    <source>
        <dbReference type="SAM" id="Coils"/>
    </source>
</evidence>
<dbReference type="SUPFAM" id="SSF56672">
    <property type="entry name" value="DNA/RNA polymerases"/>
    <property type="match status" value="1"/>
</dbReference>
<evidence type="ECO:0000259" key="7">
    <source>
        <dbReference type="PROSITE" id="PS50016"/>
    </source>
</evidence>
<evidence type="ECO:0000256" key="3">
    <source>
        <dbReference type="ARBA" id="ARBA00022833"/>
    </source>
</evidence>
<dbReference type="Gene3D" id="3.10.10.10">
    <property type="entry name" value="HIV Type 1 Reverse Transcriptase, subunit A, domain 1"/>
    <property type="match status" value="1"/>
</dbReference>
<dbReference type="Pfam" id="PF00628">
    <property type="entry name" value="PHD"/>
    <property type="match status" value="1"/>
</dbReference>
<evidence type="ECO:0000256" key="6">
    <source>
        <dbReference type="SAM" id="MobiDB-lite"/>
    </source>
</evidence>
<dbReference type="PROSITE" id="PS01359">
    <property type="entry name" value="ZF_PHD_1"/>
    <property type="match status" value="1"/>
</dbReference>
<dbReference type="InterPro" id="IPR008042">
    <property type="entry name" value="Retrotrans_Pao"/>
</dbReference>